<evidence type="ECO:0000259" key="4">
    <source>
        <dbReference type="Pfam" id="PF11887"/>
    </source>
</evidence>
<dbReference type="AlphaFoldDB" id="A0A2C9ZI22"/>
<keyword evidence="2" id="KW-1133">Transmembrane helix</keyword>
<dbReference type="OrthoDB" id="4516955at2"/>
<dbReference type="RefSeq" id="WP_086537611.1">
    <property type="nucleotide sequence ID" value="NZ_NGFO01000042.1"/>
</dbReference>
<sequence>MTVGRMTIGRKVLFGVLAVVLAIALILVGWKVFTKSTTNTFTAYFAGVASLYKGDPVRVLGVNIGSVSAITPRENDVKVELRVDKSVDIPQDAKAVIVAQSLVSGRFVQLTPVYSGGPQMSDGADIPMDRTAVPMEWDDIKAQLTRLTEAIGPEGADPGSAAKAVNVFDENLEGNGKAINASIREVSDVIGTLAAGSGDLFATIQSLQKLTDALSGSHEQLVQFNGRIASVSSVLADNTTELDEALKGLDAAMTDVQTFIDTNKTALSSSVERLAASTKIVADKDDQVRGVLHSAPNQLANFYNIYNPLSGSLSGVFGLGNGTNLITLLCGAMESTKRPGTTMADVDKCVEILAPVLSSISMNYPPFLTNPVQGRNATPSQLQYQNASVRARANAGVTRLDNETRRDNRGSPLEDLLVPFGGDR</sequence>
<organism evidence="5 6">
    <name type="scientific">Gordonia lacunae</name>
    <dbReference type="NCBI Taxonomy" id="417102"/>
    <lineage>
        <taxon>Bacteria</taxon>
        <taxon>Bacillati</taxon>
        <taxon>Actinomycetota</taxon>
        <taxon>Actinomycetes</taxon>
        <taxon>Mycobacteriales</taxon>
        <taxon>Gordoniaceae</taxon>
        <taxon>Gordonia</taxon>
    </lineage>
</organism>
<name>A0A2C9ZI22_9ACTN</name>
<feature type="region of interest" description="Disordered" evidence="1">
    <location>
        <begin position="402"/>
        <end position="424"/>
    </location>
</feature>
<dbReference type="InterPro" id="IPR052336">
    <property type="entry name" value="MlaD_Phospholipid_Transporter"/>
</dbReference>
<evidence type="ECO:0000256" key="1">
    <source>
        <dbReference type="SAM" id="MobiDB-lite"/>
    </source>
</evidence>
<evidence type="ECO:0000313" key="6">
    <source>
        <dbReference type="Proteomes" id="UP000194632"/>
    </source>
</evidence>
<keyword evidence="2" id="KW-0812">Transmembrane</keyword>
<dbReference type="EMBL" id="NGFO01000042">
    <property type="protein sequence ID" value="OUC76055.1"/>
    <property type="molecule type" value="Genomic_DNA"/>
</dbReference>
<dbReference type="Proteomes" id="UP000194632">
    <property type="component" value="Unassembled WGS sequence"/>
</dbReference>
<keyword evidence="6" id="KW-1185">Reference proteome</keyword>
<comment type="caution">
    <text evidence="5">The sequence shown here is derived from an EMBL/GenBank/DDBJ whole genome shotgun (WGS) entry which is preliminary data.</text>
</comment>
<dbReference type="PANTHER" id="PTHR33371">
    <property type="entry name" value="INTERMEMBRANE PHOSPHOLIPID TRANSPORT SYSTEM BINDING PROTEIN MLAD-RELATED"/>
    <property type="match status" value="1"/>
</dbReference>
<dbReference type="InterPro" id="IPR005693">
    <property type="entry name" value="Mce"/>
</dbReference>
<evidence type="ECO:0000256" key="2">
    <source>
        <dbReference type="SAM" id="Phobius"/>
    </source>
</evidence>
<dbReference type="GO" id="GO:0005576">
    <property type="term" value="C:extracellular region"/>
    <property type="evidence" value="ECO:0007669"/>
    <property type="project" value="TreeGrafter"/>
</dbReference>
<reference evidence="5 6" key="1">
    <citation type="submission" date="2017-05" db="EMBL/GenBank/DDBJ databases">
        <title>Biotechnological potential of actinobacteria isolated from South African environments.</title>
        <authorList>
            <person name="Le Roes-Hill M."/>
            <person name="Prins A."/>
            <person name="Durrell K.A."/>
        </authorList>
    </citation>
    <scope>NUCLEOTIDE SEQUENCE [LARGE SCALE GENOMIC DNA]</scope>
    <source>
        <strain evidence="5">BS2</strain>
    </source>
</reference>
<dbReference type="Pfam" id="PF11887">
    <property type="entry name" value="Mce4_CUP1"/>
    <property type="match status" value="1"/>
</dbReference>
<keyword evidence="2" id="KW-0472">Membrane</keyword>
<dbReference type="InterPro" id="IPR003399">
    <property type="entry name" value="Mce/MlaD"/>
</dbReference>
<dbReference type="InterPro" id="IPR024516">
    <property type="entry name" value="Mce_C"/>
</dbReference>
<protein>
    <submittedName>
        <fullName evidence="5">Mammalian cell entry protein</fullName>
    </submittedName>
</protein>
<dbReference type="STRING" id="417102.CA982_23820"/>
<feature type="domain" description="Mammalian cell entry C-terminal" evidence="4">
    <location>
        <begin position="119"/>
        <end position="297"/>
    </location>
</feature>
<proteinExistence type="predicted"/>
<evidence type="ECO:0000313" key="5">
    <source>
        <dbReference type="EMBL" id="OUC76055.1"/>
    </source>
</evidence>
<accession>A0A2C9ZI22</accession>
<gene>
    <name evidence="5" type="ORF">CA982_23820</name>
</gene>
<dbReference type="Pfam" id="PF02470">
    <property type="entry name" value="MlaD"/>
    <property type="match status" value="1"/>
</dbReference>
<feature type="transmembrane region" description="Helical" evidence="2">
    <location>
        <begin position="12"/>
        <end position="33"/>
    </location>
</feature>
<feature type="domain" description="Mce/MlaD" evidence="3">
    <location>
        <begin position="38"/>
        <end position="112"/>
    </location>
</feature>
<evidence type="ECO:0000259" key="3">
    <source>
        <dbReference type="Pfam" id="PF02470"/>
    </source>
</evidence>
<dbReference type="PANTHER" id="PTHR33371:SF4">
    <property type="entry name" value="INTERMEMBRANE PHOSPHOLIPID TRANSPORT SYSTEM BINDING PROTEIN MLAD"/>
    <property type="match status" value="1"/>
</dbReference>
<dbReference type="NCBIfam" id="TIGR00996">
    <property type="entry name" value="Mtu_fam_mce"/>
    <property type="match status" value="1"/>
</dbReference>